<organism evidence="1 2">
    <name type="scientific">Bacillus swezeyi</name>
    <dbReference type="NCBI Taxonomy" id="1925020"/>
    <lineage>
        <taxon>Bacteria</taxon>
        <taxon>Bacillati</taxon>
        <taxon>Bacillota</taxon>
        <taxon>Bacilli</taxon>
        <taxon>Bacillales</taxon>
        <taxon>Bacillaceae</taxon>
        <taxon>Bacillus</taxon>
    </lineage>
</organism>
<reference evidence="1 2" key="1">
    <citation type="submission" date="2017-01" db="EMBL/GenBank/DDBJ databases">
        <title>Bacillus phylogenomics.</title>
        <authorList>
            <person name="Dunlap C."/>
        </authorList>
    </citation>
    <scope>NUCLEOTIDE SEQUENCE [LARGE SCALE GENOMIC DNA]</scope>
    <source>
        <strain evidence="1 2">NRRL B-41282</strain>
    </source>
</reference>
<protein>
    <submittedName>
        <fullName evidence="1">Sporulation protein</fullName>
    </submittedName>
</protein>
<dbReference type="RefSeq" id="WP_076757866.1">
    <property type="nucleotide sequence ID" value="NZ_JARMDZ010000004.1"/>
</dbReference>
<gene>
    <name evidence="1" type="ORF">BW143_11075</name>
</gene>
<dbReference type="AlphaFoldDB" id="A0A1R1QLA2"/>
<evidence type="ECO:0000313" key="1">
    <source>
        <dbReference type="EMBL" id="OMI05388.1"/>
    </source>
</evidence>
<comment type="caution">
    <text evidence="1">The sequence shown here is derived from an EMBL/GenBank/DDBJ whole genome shotgun (WGS) entry which is preliminary data.</text>
</comment>
<name>A0A1R1QLA2_9BACI</name>
<dbReference type="Proteomes" id="UP000187367">
    <property type="component" value="Unassembled WGS sequence"/>
</dbReference>
<accession>A0A1R1S356</accession>
<sequence length="82" mass="9916">MDTTLGYLRESLSNHLEHGTGQSIYRKIASRQYANEEEFVRHLDEREIAFLNQVLEHEMKYAMNEQDHKRTRELNEVYELLF</sequence>
<keyword evidence="2" id="KW-1185">Reference proteome</keyword>
<dbReference type="Pfam" id="PF17334">
    <property type="entry name" value="CsgA"/>
    <property type="match status" value="1"/>
</dbReference>
<accession>A0A1R1QLA2</accession>
<dbReference type="OrthoDB" id="2938007at2"/>
<proteinExistence type="predicted"/>
<dbReference type="InterPro" id="IPR020255">
    <property type="entry name" value="CsgA"/>
</dbReference>
<dbReference type="EMBL" id="MTJL01000019">
    <property type="protein sequence ID" value="OMI05388.1"/>
    <property type="molecule type" value="Genomic_DNA"/>
</dbReference>
<evidence type="ECO:0000313" key="2">
    <source>
        <dbReference type="Proteomes" id="UP000187367"/>
    </source>
</evidence>